<dbReference type="SUPFAM" id="SSF53383">
    <property type="entry name" value="PLP-dependent transferases"/>
    <property type="match status" value="1"/>
</dbReference>
<feature type="domain" description="HTH gntR-type" evidence="6">
    <location>
        <begin position="1"/>
        <end position="67"/>
    </location>
</feature>
<evidence type="ECO:0000256" key="4">
    <source>
        <dbReference type="ARBA" id="ARBA00023125"/>
    </source>
</evidence>
<dbReference type="PROSITE" id="PS50949">
    <property type="entry name" value="HTH_GNTR"/>
    <property type="match status" value="1"/>
</dbReference>
<evidence type="ECO:0000256" key="2">
    <source>
        <dbReference type="ARBA" id="ARBA00022898"/>
    </source>
</evidence>
<evidence type="ECO:0000313" key="8">
    <source>
        <dbReference type="Proteomes" id="UP001595721"/>
    </source>
</evidence>
<reference evidence="8" key="1">
    <citation type="journal article" date="2019" name="Int. J. Syst. Evol. Microbiol.">
        <title>The Global Catalogue of Microorganisms (GCM) 10K type strain sequencing project: providing services to taxonomists for standard genome sequencing and annotation.</title>
        <authorList>
            <consortium name="The Broad Institute Genomics Platform"/>
            <consortium name="The Broad Institute Genome Sequencing Center for Infectious Disease"/>
            <person name="Wu L."/>
            <person name="Ma J."/>
        </authorList>
    </citation>
    <scope>NUCLEOTIDE SEQUENCE [LARGE SCALE GENOMIC DNA]</scope>
    <source>
        <strain evidence="8">KCTC 42899</strain>
    </source>
</reference>
<protein>
    <submittedName>
        <fullName evidence="7">PLP-dependent aminotransferase family protein</fullName>
    </submittedName>
</protein>
<gene>
    <name evidence="7" type="ORF">ACFOMH_03855</name>
</gene>
<keyword evidence="2" id="KW-0663">Pyridoxal phosphate</keyword>
<dbReference type="GO" id="GO:0008483">
    <property type="term" value="F:transaminase activity"/>
    <property type="evidence" value="ECO:0007669"/>
    <property type="project" value="UniProtKB-KW"/>
</dbReference>
<keyword evidence="7" id="KW-0808">Transferase</keyword>
<dbReference type="Pfam" id="PF00392">
    <property type="entry name" value="GntR"/>
    <property type="match status" value="1"/>
</dbReference>
<dbReference type="InterPro" id="IPR015424">
    <property type="entry name" value="PyrdxlP-dep_Trfase"/>
</dbReference>
<keyword evidence="4" id="KW-0238">DNA-binding</keyword>
<dbReference type="InterPro" id="IPR051446">
    <property type="entry name" value="HTH_trans_reg/aminotransferase"/>
</dbReference>
<dbReference type="InterPro" id="IPR015421">
    <property type="entry name" value="PyrdxlP-dep_Trfase_major"/>
</dbReference>
<keyword evidence="7" id="KW-0032">Aminotransferase</keyword>
<evidence type="ECO:0000256" key="1">
    <source>
        <dbReference type="ARBA" id="ARBA00005384"/>
    </source>
</evidence>
<keyword evidence="5" id="KW-0804">Transcription</keyword>
<evidence type="ECO:0000313" key="7">
    <source>
        <dbReference type="EMBL" id="MFC3527297.1"/>
    </source>
</evidence>
<dbReference type="SMART" id="SM00345">
    <property type="entry name" value="HTH_GNTR"/>
    <property type="match status" value="1"/>
</dbReference>
<dbReference type="Gene3D" id="1.10.10.10">
    <property type="entry name" value="Winged helix-like DNA-binding domain superfamily/Winged helix DNA-binding domain"/>
    <property type="match status" value="1"/>
</dbReference>
<dbReference type="PANTHER" id="PTHR46577">
    <property type="entry name" value="HTH-TYPE TRANSCRIPTIONAL REGULATORY PROTEIN GABR"/>
    <property type="match status" value="1"/>
</dbReference>
<organism evidence="7 8">
    <name type="scientific">Paracoccus mangrovi</name>
    <dbReference type="NCBI Taxonomy" id="1715645"/>
    <lineage>
        <taxon>Bacteria</taxon>
        <taxon>Pseudomonadati</taxon>
        <taxon>Pseudomonadota</taxon>
        <taxon>Alphaproteobacteria</taxon>
        <taxon>Rhodobacterales</taxon>
        <taxon>Paracoccaceae</taxon>
        <taxon>Paracoccus</taxon>
    </lineage>
</organism>
<keyword evidence="3" id="KW-0805">Transcription regulation</keyword>
<dbReference type="InterPro" id="IPR036388">
    <property type="entry name" value="WH-like_DNA-bd_sf"/>
</dbReference>
<dbReference type="CDD" id="cd00609">
    <property type="entry name" value="AAT_like"/>
    <property type="match status" value="1"/>
</dbReference>
<dbReference type="SUPFAM" id="SSF46785">
    <property type="entry name" value="Winged helix' DNA-binding domain"/>
    <property type="match status" value="1"/>
</dbReference>
<dbReference type="InterPro" id="IPR036390">
    <property type="entry name" value="WH_DNA-bd_sf"/>
</dbReference>
<dbReference type="InterPro" id="IPR000524">
    <property type="entry name" value="Tscrpt_reg_HTH_GntR"/>
</dbReference>
<proteinExistence type="inferred from homology"/>
<keyword evidence="8" id="KW-1185">Reference proteome</keyword>
<dbReference type="Pfam" id="PF00155">
    <property type="entry name" value="Aminotran_1_2"/>
    <property type="match status" value="1"/>
</dbReference>
<comment type="caution">
    <text evidence="7">The sequence shown here is derived from an EMBL/GenBank/DDBJ whole genome shotgun (WGS) entry which is preliminary data.</text>
</comment>
<dbReference type="Proteomes" id="UP001595721">
    <property type="component" value="Unassembled WGS sequence"/>
</dbReference>
<dbReference type="InterPro" id="IPR004839">
    <property type="entry name" value="Aminotransferase_I/II_large"/>
</dbReference>
<dbReference type="PANTHER" id="PTHR46577:SF1">
    <property type="entry name" value="HTH-TYPE TRANSCRIPTIONAL REGULATORY PROTEIN GABR"/>
    <property type="match status" value="1"/>
</dbReference>
<dbReference type="CDD" id="cd07377">
    <property type="entry name" value="WHTH_GntR"/>
    <property type="match status" value="1"/>
</dbReference>
<evidence type="ECO:0000259" key="6">
    <source>
        <dbReference type="PROSITE" id="PS50949"/>
    </source>
</evidence>
<dbReference type="PRINTS" id="PR00035">
    <property type="entry name" value="HTHGNTR"/>
</dbReference>
<dbReference type="EMBL" id="JBHRXJ010000002">
    <property type="protein sequence ID" value="MFC3527297.1"/>
    <property type="molecule type" value="Genomic_DNA"/>
</dbReference>
<sequence length="485" mass="54060">MQVWIRQSLVDAILVGKLQAGQKMPATRELASSLGVGRNTVTAAYDALVSDGFLEARERMGYFVGTVDLVPAPEPAPERQSDPAPTQGRRLCWRQHLKARPSQMRGIRKVADWQEYRYPFVYGQVDRTLFPVEQWRACSREALALSAIDFWAADRALDDDPMLVEMLCRHVLPQRGIFARRDEVMITLGSQHGIFLLSQLLLRAGDAVGVEDPGYPDARNIFDARRAFIQRLAVDDRGLVLDARAEAVLRKTTLVCVTPAHHCPTMVSLRDDRREKLLELADREDFLIIEDDYEGEIRSEQTPPALKSIDRSGRVLYVGTMSKVLAPGVRIGYIVGGAELIAEARAMRRLMHRSAPLNNQRTAALLLANGHYDSTVRLVRQTLSYRWRAARRAMDRHMPGFAVSHSVGGSSLWVRCPPQVDARRLIAAAAERGVLVEAGDPFVAPEMAGRFFRLGLSAIDWQLIEPGIAEIAKAVAAMRREPVAG</sequence>
<accession>A0ABV7R2F3</accession>
<comment type="similarity">
    <text evidence="1">In the C-terminal section; belongs to the class-I pyridoxal-phosphate-dependent aminotransferase family.</text>
</comment>
<dbReference type="RefSeq" id="WP_377742724.1">
    <property type="nucleotide sequence ID" value="NZ_JBHRXJ010000002.1"/>
</dbReference>
<evidence type="ECO:0000256" key="5">
    <source>
        <dbReference type="ARBA" id="ARBA00023163"/>
    </source>
</evidence>
<dbReference type="Gene3D" id="3.40.640.10">
    <property type="entry name" value="Type I PLP-dependent aspartate aminotransferase-like (Major domain)"/>
    <property type="match status" value="1"/>
</dbReference>
<name>A0ABV7R2F3_9RHOB</name>
<evidence type="ECO:0000256" key="3">
    <source>
        <dbReference type="ARBA" id="ARBA00023015"/>
    </source>
</evidence>